<keyword evidence="4 9" id="KW-0926">Vacuole</keyword>
<dbReference type="InterPro" id="IPR008217">
    <property type="entry name" value="Ccc1_fam"/>
</dbReference>
<feature type="transmembrane region" description="Helical" evidence="9">
    <location>
        <begin position="59"/>
        <end position="80"/>
    </location>
</feature>
<feature type="transmembrane region" description="Helical" evidence="9">
    <location>
        <begin position="119"/>
        <end position="137"/>
    </location>
</feature>
<evidence type="ECO:0000256" key="9">
    <source>
        <dbReference type="RuleBase" id="RU369115"/>
    </source>
</evidence>
<comment type="subcellular location">
    <subcellularLocation>
        <location evidence="1 9">Vacuole membrane</location>
        <topology evidence="1 9">Multi-pass membrane protein</topology>
    </subcellularLocation>
</comment>
<dbReference type="EMBL" id="SSTD01006366">
    <property type="protein sequence ID" value="TYK20383.1"/>
    <property type="molecule type" value="Genomic_DNA"/>
</dbReference>
<keyword evidence="9" id="KW-0406">Ion transport</keyword>
<evidence type="ECO:0000256" key="8">
    <source>
        <dbReference type="ARBA" id="ARBA00044464"/>
    </source>
</evidence>
<feature type="transmembrane region" description="Helical" evidence="9">
    <location>
        <begin position="92"/>
        <end position="113"/>
    </location>
</feature>
<evidence type="ECO:0000313" key="10">
    <source>
        <dbReference type="EMBL" id="TYK20383.1"/>
    </source>
</evidence>
<dbReference type="PANTHER" id="PTHR31851">
    <property type="entry name" value="FE(2+)/MN(2+) TRANSPORTER PCL1"/>
    <property type="match status" value="1"/>
</dbReference>
<evidence type="ECO:0000313" key="11">
    <source>
        <dbReference type="Proteomes" id="UP000321947"/>
    </source>
</evidence>
<keyword evidence="7 9" id="KW-0472">Membrane</keyword>
<evidence type="ECO:0000256" key="7">
    <source>
        <dbReference type="ARBA" id="ARBA00023136"/>
    </source>
</evidence>
<evidence type="ECO:0000256" key="5">
    <source>
        <dbReference type="ARBA" id="ARBA00022692"/>
    </source>
</evidence>
<keyword evidence="9" id="KW-0813">Transport</keyword>
<proteinExistence type="inferred from homology"/>
<name>A0A5D3D9Z4_CUCMM</name>
<keyword evidence="3" id="KW-0408">Iron</keyword>
<dbReference type="AlphaFoldDB" id="A0A5D3D9Z4"/>
<organism evidence="10 11">
    <name type="scientific">Cucumis melo var. makuwa</name>
    <name type="common">Oriental melon</name>
    <dbReference type="NCBI Taxonomy" id="1194695"/>
    <lineage>
        <taxon>Eukaryota</taxon>
        <taxon>Viridiplantae</taxon>
        <taxon>Streptophyta</taxon>
        <taxon>Embryophyta</taxon>
        <taxon>Tracheophyta</taxon>
        <taxon>Spermatophyta</taxon>
        <taxon>Magnoliopsida</taxon>
        <taxon>eudicotyledons</taxon>
        <taxon>Gunneridae</taxon>
        <taxon>Pentapetalae</taxon>
        <taxon>rosids</taxon>
        <taxon>fabids</taxon>
        <taxon>Cucurbitales</taxon>
        <taxon>Cucurbitaceae</taxon>
        <taxon>Benincaseae</taxon>
        <taxon>Cucumis</taxon>
    </lineage>
</organism>
<dbReference type="GO" id="GO:0005384">
    <property type="term" value="F:manganese ion transmembrane transporter activity"/>
    <property type="evidence" value="ECO:0007669"/>
    <property type="project" value="InterPro"/>
</dbReference>
<evidence type="ECO:0000256" key="2">
    <source>
        <dbReference type="ARBA" id="ARBA00007049"/>
    </source>
</evidence>
<keyword evidence="3" id="KW-0410">Iron transport</keyword>
<protein>
    <recommendedName>
        <fullName evidence="9">Vacuolar iron transporter</fullName>
    </recommendedName>
</protein>
<reference evidence="10 11" key="1">
    <citation type="submission" date="2019-08" db="EMBL/GenBank/DDBJ databases">
        <title>Draft genome sequences of two oriental melons (Cucumis melo L. var makuwa).</title>
        <authorList>
            <person name="Kwon S.-Y."/>
        </authorList>
    </citation>
    <scope>NUCLEOTIDE SEQUENCE [LARGE SCALE GENOMIC DNA]</scope>
    <source>
        <strain evidence="11">cv. Chang Bougi</strain>
        <tissue evidence="10">Leaf</tissue>
    </source>
</reference>
<evidence type="ECO:0000256" key="3">
    <source>
        <dbReference type="ARBA" id="ARBA00022496"/>
    </source>
</evidence>
<comment type="function">
    <text evidence="9">Vacuolar Fe(2+) uptake transporter.</text>
</comment>
<comment type="caution">
    <text evidence="9">Lacks conserved residue(s) required for the propagation of feature annotation.</text>
</comment>
<dbReference type="Pfam" id="PF01988">
    <property type="entry name" value="VIT1"/>
    <property type="match status" value="1"/>
</dbReference>
<comment type="catalytic activity">
    <reaction evidence="8">
        <text>Fe(2+)(in) = Fe(2+)(out)</text>
        <dbReference type="Rhea" id="RHEA:28486"/>
        <dbReference type="ChEBI" id="CHEBI:29033"/>
    </reaction>
    <physiologicalReaction direction="left-to-right" evidence="8">
        <dbReference type="Rhea" id="RHEA:28487"/>
    </physiologicalReaction>
</comment>
<keyword evidence="6 9" id="KW-1133">Transmembrane helix</keyword>
<comment type="similarity">
    <text evidence="2 9">Belongs to the CCC1 family.</text>
</comment>
<comment type="caution">
    <text evidence="10">The sequence shown here is derived from an EMBL/GenBank/DDBJ whole genome shotgun (WGS) entry which is preliminary data.</text>
</comment>
<evidence type="ECO:0000256" key="4">
    <source>
        <dbReference type="ARBA" id="ARBA00022554"/>
    </source>
</evidence>
<evidence type="ECO:0000256" key="6">
    <source>
        <dbReference type="ARBA" id="ARBA00022989"/>
    </source>
</evidence>
<gene>
    <name evidence="10" type="ORF">E5676_scaffold228G00880</name>
</gene>
<keyword evidence="5 9" id="KW-0812">Transmembrane</keyword>
<dbReference type="GO" id="GO:0030026">
    <property type="term" value="P:intracellular manganese ion homeostasis"/>
    <property type="evidence" value="ECO:0007669"/>
    <property type="project" value="InterPro"/>
</dbReference>
<sequence>MKGSMKEKLPRMFSETGNGRSGRFVPKVSSRAILSLSTVVLLFLNLDQVDELRNRGVLVILYILQEVLMLFDLMGFELGLEKPDPRRALQSAFTIALAYILGGLVPLIPYMFISNVKRAVTASVALTLVALLVFGYAKGYFTGNKPFKSAIQTTLIGAIASAAAFGMAKAIQQ</sequence>
<dbReference type="GO" id="GO:0005381">
    <property type="term" value="F:iron ion transmembrane transporter activity"/>
    <property type="evidence" value="ECO:0007669"/>
    <property type="project" value="UniProtKB-UniRule"/>
</dbReference>
<evidence type="ECO:0000256" key="1">
    <source>
        <dbReference type="ARBA" id="ARBA00004128"/>
    </source>
</evidence>
<feature type="transmembrane region" description="Helical" evidence="9">
    <location>
        <begin position="149"/>
        <end position="171"/>
    </location>
</feature>
<dbReference type="Proteomes" id="UP000321947">
    <property type="component" value="Unassembled WGS sequence"/>
</dbReference>
<dbReference type="GO" id="GO:0140315">
    <property type="term" value="F:iron ion sequestering activity"/>
    <property type="evidence" value="ECO:0007669"/>
    <property type="project" value="UniProtKB-UniRule"/>
</dbReference>
<dbReference type="GO" id="GO:0005774">
    <property type="term" value="C:vacuolar membrane"/>
    <property type="evidence" value="ECO:0007669"/>
    <property type="project" value="UniProtKB-SubCell"/>
</dbReference>
<accession>A0A5D3D9Z4</accession>